<dbReference type="Pfam" id="PF13563">
    <property type="entry name" value="2_5_RNA_ligase2"/>
    <property type="match status" value="1"/>
</dbReference>
<dbReference type="Proteomes" id="UP001595872">
    <property type="component" value="Unassembled WGS sequence"/>
</dbReference>
<proteinExistence type="predicted"/>
<keyword evidence="1" id="KW-0436">Ligase</keyword>
<dbReference type="SUPFAM" id="SSF55144">
    <property type="entry name" value="LigT-like"/>
    <property type="match status" value="1"/>
</dbReference>
<organism evidence="1 2">
    <name type="scientific">Actinomadura gamaensis</name>
    <dbReference type="NCBI Taxonomy" id="1763541"/>
    <lineage>
        <taxon>Bacteria</taxon>
        <taxon>Bacillati</taxon>
        <taxon>Actinomycetota</taxon>
        <taxon>Actinomycetes</taxon>
        <taxon>Streptosporangiales</taxon>
        <taxon>Thermomonosporaceae</taxon>
        <taxon>Actinomadura</taxon>
    </lineage>
</organism>
<protein>
    <submittedName>
        <fullName evidence="1">2'-5' RNA ligase family protein</fullName>
    </submittedName>
</protein>
<evidence type="ECO:0000313" key="2">
    <source>
        <dbReference type="Proteomes" id="UP001595872"/>
    </source>
</evidence>
<sequence>MSPLPSRMVDRWRVRGDQLPGEEVLYWHILLRDHPAVVALAERAQERLVPFADGLHFTPLEWLHITTLVVGRPPDDEAQLKMTADVARDLLERADPARVDVGRVLYHPEAIVLAVEPRDALARFRSAAQAATRAVDVHGDVAPWFPHVTVAYSTADQPAAPIISALGRRLPSASLTLDTLQLVSQVGPERSWNWRVLGEIPTGGSSGG</sequence>
<dbReference type="Gene3D" id="3.90.1140.10">
    <property type="entry name" value="Cyclic phosphodiesterase"/>
    <property type="match status" value="1"/>
</dbReference>
<accession>A0ABV9TXM6</accession>
<dbReference type="InterPro" id="IPR009097">
    <property type="entry name" value="Cyclic_Pdiesterase"/>
</dbReference>
<dbReference type="EMBL" id="JBHSIT010000004">
    <property type="protein sequence ID" value="MFC4908913.1"/>
    <property type="molecule type" value="Genomic_DNA"/>
</dbReference>
<dbReference type="RefSeq" id="WP_378255978.1">
    <property type="nucleotide sequence ID" value="NZ_JBHSIT010000004.1"/>
</dbReference>
<dbReference type="GO" id="GO:0016874">
    <property type="term" value="F:ligase activity"/>
    <property type="evidence" value="ECO:0007669"/>
    <property type="project" value="UniProtKB-KW"/>
</dbReference>
<comment type="caution">
    <text evidence="1">The sequence shown here is derived from an EMBL/GenBank/DDBJ whole genome shotgun (WGS) entry which is preliminary data.</text>
</comment>
<gene>
    <name evidence="1" type="ORF">ACFPCY_16435</name>
</gene>
<name>A0ABV9TXM6_9ACTN</name>
<evidence type="ECO:0000313" key="1">
    <source>
        <dbReference type="EMBL" id="MFC4908913.1"/>
    </source>
</evidence>
<reference evidence="2" key="1">
    <citation type="journal article" date="2019" name="Int. J. Syst. Evol. Microbiol.">
        <title>The Global Catalogue of Microorganisms (GCM) 10K type strain sequencing project: providing services to taxonomists for standard genome sequencing and annotation.</title>
        <authorList>
            <consortium name="The Broad Institute Genomics Platform"/>
            <consortium name="The Broad Institute Genome Sequencing Center for Infectious Disease"/>
            <person name="Wu L."/>
            <person name="Ma J."/>
        </authorList>
    </citation>
    <scope>NUCLEOTIDE SEQUENCE [LARGE SCALE GENOMIC DNA]</scope>
    <source>
        <strain evidence="2">KLKA75</strain>
    </source>
</reference>
<keyword evidence="2" id="KW-1185">Reference proteome</keyword>